<feature type="domain" description="CHCH" evidence="3">
    <location>
        <begin position="98"/>
        <end position="129"/>
    </location>
</feature>
<evidence type="ECO:0000313" key="4">
    <source>
        <dbReference type="EMBL" id="PRT56293.1"/>
    </source>
</evidence>
<dbReference type="InterPro" id="IPR009069">
    <property type="entry name" value="Cys_alpha_HP_mot_SF"/>
</dbReference>
<dbReference type="EMBL" id="NDIQ01000022">
    <property type="protein sequence ID" value="PRT56293.1"/>
    <property type="molecule type" value="Genomic_DNA"/>
</dbReference>
<keyword evidence="5" id="KW-1185">Reference proteome</keyword>
<feature type="compositionally biased region" description="Low complexity" evidence="2">
    <location>
        <begin position="78"/>
        <end position="95"/>
    </location>
</feature>
<dbReference type="SUPFAM" id="SSF47072">
    <property type="entry name" value="Cysteine alpha-hairpin motif"/>
    <property type="match status" value="1"/>
</dbReference>
<organism evidence="4 5">
    <name type="scientific">Wickerhamiella sorbophila</name>
    <dbReference type="NCBI Taxonomy" id="45607"/>
    <lineage>
        <taxon>Eukaryota</taxon>
        <taxon>Fungi</taxon>
        <taxon>Dikarya</taxon>
        <taxon>Ascomycota</taxon>
        <taxon>Saccharomycotina</taxon>
        <taxon>Dipodascomycetes</taxon>
        <taxon>Dipodascales</taxon>
        <taxon>Trichomonascaceae</taxon>
        <taxon>Wickerhamiella</taxon>
    </lineage>
</organism>
<dbReference type="STRING" id="45607.A0A2T0FMR3"/>
<evidence type="ECO:0000256" key="1">
    <source>
        <dbReference type="ARBA" id="ARBA00023157"/>
    </source>
</evidence>
<sequence length="136" mass="14440">MPRSRGRSAPAPRQQTRSNHTMAAPAPHQAAPQHVPVQQQRQPGMFAQMASTAAGVAVGSAVGHTLANGVSSMFGSSAPAEAPAQQQYAPPAEQQGKCEIDARNLTQCMDQNNGDMRVCQWYMDQLKACLGTSSSY</sequence>
<name>A0A2T0FMR3_9ASCO</name>
<dbReference type="OrthoDB" id="1106148at2759"/>
<dbReference type="GO" id="GO:0007005">
    <property type="term" value="P:mitochondrion organization"/>
    <property type="evidence" value="ECO:0007669"/>
    <property type="project" value="InterPro"/>
</dbReference>
<gene>
    <name evidence="4" type="ORF">B9G98_03913</name>
</gene>
<dbReference type="RefSeq" id="XP_024666238.1">
    <property type="nucleotide sequence ID" value="XM_024810470.1"/>
</dbReference>
<dbReference type="Proteomes" id="UP000238350">
    <property type="component" value="Unassembled WGS sequence"/>
</dbReference>
<feature type="compositionally biased region" description="Low complexity" evidence="2">
    <location>
        <begin position="23"/>
        <end position="37"/>
    </location>
</feature>
<evidence type="ECO:0000256" key="2">
    <source>
        <dbReference type="SAM" id="MobiDB-lite"/>
    </source>
</evidence>
<protein>
    <submittedName>
        <fullName evidence="4">Mitochondrial intermembrane space cysteine motif-containing protein MIX17</fullName>
    </submittedName>
</protein>
<evidence type="ECO:0000259" key="3">
    <source>
        <dbReference type="Pfam" id="PF06747"/>
    </source>
</evidence>
<keyword evidence="1" id="KW-1015">Disulfide bond</keyword>
<proteinExistence type="predicted"/>
<dbReference type="GeneID" id="36517661"/>
<feature type="region of interest" description="Disordered" evidence="2">
    <location>
        <begin position="71"/>
        <end position="95"/>
    </location>
</feature>
<dbReference type="PANTHER" id="PTHR13523">
    <property type="entry name" value="COILED-COIL-HELIX-COILED-COIL-HELIX DOMAIN CONTAINING 2/NUR77"/>
    <property type="match status" value="1"/>
</dbReference>
<feature type="region of interest" description="Disordered" evidence="2">
    <location>
        <begin position="1"/>
        <end position="37"/>
    </location>
</feature>
<comment type="caution">
    <text evidence="4">The sequence shown here is derived from an EMBL/GenBank/DDBJ whole genome shotgun (WGS) entry which is preliminary data.</text>
</comment>
<accession>A0A2T0FMR3</accession>
<dbReference type="AlphaFoldDB" id="A0A2T0FMR3"/>
<evidence type="ECO:0000313" key="5">
    <source>
        <dbReference type="Proteomes" id="UP000238350"/>
    </source>
</evidence>
<reference evidence="4 5" key="1">
    <citation type="submission" date="2017-04" db="EMBL/GenBank/DDBJ databases">
        <title>Genome sequencing of [Candida] sorbophila.</title>
        <authorList>
            <person name="Ahn J.O."/>
        </authorList>
    </citation>
    <scope>NUCLEOTIDE SEQUENCE [LARGE SCALE GENOMIC DNA]</scope>
    <source>
        <strain evidence="4 5">DS02</strain>
    </source>
</reference>
<dbReference type="PANTHER" id="PTHR13523:SF2">
    <property type="entry name" value="COILED-COIL-HELIX-COILED-COIL-HELIX DOMAIN CONTAINING 2, ISOFORM A-RELATED"/>
    <property type="match status" value="1"/>
</dbReference>
<dbReference type="InterPro" id="IPR055304">
    <property type="entry name" value="CHCHD2/10-like"/>
</dbReference>
<dbReference type="GO" id="GO:0005739">
    <property type="term" value="C:mitochondrion"/>
    <property type="evidence" value="ECO:0007669"/>
    <property type="project" value="TreeGrafter"/>
</dbReference>
<dbReference type="InterPro" id="IPR010625">
    <property type="entry name" value="CHCH"/>
</dbReference>
<dbReference type="Pfam" id="PF06747">
    <property type="entry name" value="CHCH"/>
    <property type="match status" value="1"/>
</dbReference>
<dbReference type="GO" id="GO:0005634">
    <property type="term" value="C:nucleus"/>
    <property type="evidence" value="ECO:0007669"/>
    <property type="project" value="TreeGrafter"/>
</dbReference>